<dbReference type="Pfam" id="PF06289">
    <property type="entry name" value="FlbD"/>
    <property type="match status" value="1"/>
</dbReference>
<gene>
    <name evidence="2" type="ORF">KG103_03665</name>
</gene>
<evidence type="ECO:0000256" key="1">
    <source>
        <dbReference type="SAM" id="MobiDB-lite"/>
    </source>
</evidence>
<name>A0ABX8D794_9CELL</name>
<dbReference type="Proteomes" id="UP000677804">
    <property type="component" value="Chromosome"/>
</dbReference>
<proteinExistence type="predicted"/>
<accession>A0ABX8D794</accession>
<keyword evidence="2" id="KW-0966">Cell projection</keyword>
<dbReference type="PANTHER" id="PTHR39185">
    <property type="entry name" value="SWARMING MOTILITY PROTEIN SWRD"/>
    <property type="match status" value="1"/>
</dbReference>
<evidence type="ECO:0000313" key="2">
    <source>
        <dbReference type="EMBL" id="QVI63031.1"/>
    </source>
</evidence>
<keyword evidence="3" id="KW-1185">Reference proteome</keyword>
<keyword evidence="2" id="KW-0969">Cilium</keyword>
<evidence type="ECO:0000313" key="3">
    <source>
        <dbReference type="Proteomes" id="UP000677804"/>
    </source>
</evidence>
<dbReference type="PANTHER" id="PTHR39185:SF1">
    <property type="entry name" value="SWARMING MOTILITY PROTEIN SWRD"/>
    <property type="match status" value="1"/>
</dbReference>
<organism evidence="2 3">
    <name type="scientific">Cellulomonas wangleii</name>
    <dbReference type="NCBI Taxonomy" id="2816956"/>
    <lineage>
        <taxon>Bacteria</taxon>
        <taxon>Bacillati</taxon>
        <taxon>Actinomycetota</taxon>
        <taxon>Actinomycetes</taxon>
        <taxon>Micrococcales</taxon>
        <taxon>Cellulomonadaceae</taxon>
        <taxon>Cellulomonas</taxon>
    </lineage>
</organism>
<dbReference type="EMBL" id="CP074405">
    <property type="protein sequence ID" value="QVI63031.1"/>
    <property type="molecule type" value="Genomic_DNA"/>
</dbReference>
<sequence length="97" mass="10739">MIVVTRLSGGRFGVNPDLIQRVDSAPDTILTLVDGTKLIVRESLDEVIALIHDQRAGLLARARDIERLRPVRAVPDLVDDAEGDDPPPPVLLRQRDR</sequence>
<keyword evidence="2" id="KW-0282">Flagellum</keyword>
<reference evidence="2 3" key="1">
    <citation type="submission" date="2021-05" db="EMBL/GenBank/DDBJ databases">
        <title>Novel species in genus Cellulomonas.</title>
        <authorList>
            <person name="Zhang G."/>
        </authorList>
    </citation>
    <scope>NUCLEOTIDE SEQUENCE [LARGE SCALE GENOMIC DNA]</scope>
    <source>
        <strain evidence="3">zg-ZUI222</strain>
    </source>
</reference>
<feature type="region of interest" description="Disordered" evidence="1">
    <location>
        <begin position="76"/>
        <end position="97"/>
    </location>
</feature>
<protein>
    <submittedName>
        <fullName evidence="2">Flagellar FlbD family protein</fullName>
    </submittedName>
</protein>
<dbReference type="InterPro" id="IPR009384">
    <property type="entry name" value="SwrD-like"/>
</dbReference>